<evidence type="ECO:0000256" key="1">
    <source>
        <dbReference type="PROSITE-ProRule" id="PRU00176"/>
    </source>
</evidence>
<sequence>MTSPQPTKHKGLPNPYAGGLPNPYQLPADGQVPQVVNDDQAKAEQKKTAHGFHNPHLIKRPQAKGSNIPKKPTMPVIPVNAVDSAPASGSQQKHDFRYYLSTEDDDAEINFAREQRNKENKLRAKEAKRMAKKFGSWFPDRPYNPSRYTNIAAYKGQGGYDLKVNSFHNFLRVSSGRPAHIYDKSSSPPNESQRNSQSAPRSPTGPAFIPNDQTGDEAYARRARLSSTPQAVVPPPPHSPPPPPPPQNAIPPPPPPPPSAPSIPTISAPPLTISAPPVTYSHTISAPPVHYQQAEVRNNVRERPSRARNDEPPAKKPKMSIGARLMAKMGHVEGEGLGKNSDGIITHLEAVKRKNQGRIDDNDDPDRVKSAQVFDIRGGQRTAQPEESLFGPPSRVVVMFGCIDGVDLVADAGRNDGGVRQDMGDVFQAKFGEVKRIHYNADIPSSPVYIEFADGMSALNAVNRFHEGYEFQGRKIRAKFYMEEKFRASIYDY</sequence>
<feature type="domain" description="G-patch" evidence="4">
    <location>
        <begin position="318"/>
        <end position="364"/>
    </location>
</feature>
<evidence type="ECO:0000313" key="5">
    <source>
        <dbReference type="EMBL" id="KAF2793585.1"/>
    </source>
</evidence>
<dbReference type="PROSITE" id="PS50102">
    <property type="entry name" value="RRM"/>
    <property type="match status" value="1"/>
</dbReference>
<evidence type="ECO:0000259" key="3">
    <source>
        <dbReference type="PROSITE" id="PS50102"/>
    </source>
</evidence>
<accession>A0A6A6XCF0</accession>
<dbReference type="Proteomes" id="UP000799757">
    <property type="component" value="Unassembled WGS sequence"/>
</dbReference>
<organism evidence="5 6">
    <name type="scientific">Melanomma pulvis-pyrius CBS 109.77</name>
    <dbReference type="NCBI Taxonomy" id="1314802"/>
    <lineage>
        <taxon>Eukaryota</taxon>
        <taxon>Fungi</taxon>
        <taxon>Dikarya</taxon>
        <taxon>Ascomycota</taxon>
        <taxon>Pezizomycotina</taxon>
        <taxon>Dothideomycetes</taxon>
        <taxon>Pleosporomycetidae</taxon>
        <taxon>Pleosporales</taxon>
        <taxon>Melanommataceae</taxon>
        <taxon>Melanomma</taxon>
    </lineage>
</organism>
<dbReference type="InterPro" id="IPR000467">
    <property type="entry name" value="G_patch_dom"/>
</dbReference>
<reference evidence="5" key="1">
    <citation type="journal article" date="2020" name="Stud. Mycol.">
        <title>101 Dothideomycetes genomes: a test case for predicting lifestyles and emergence of pathogens.</title>
        <authorList>
            <person name="Haridas S."/>
            <person name="Albert R."/>
            <person name="Binder M."/>
            <person name="Bloem J."/>
            <person name="Labutti K."/>
            <person name="Salamov A."/>
            <person name="Andreopoulos B."/>
            <person name="Baker S."/>
            <person name="Barry K."/>
            <person name="Bills G."/>
            <person name="Bluhm B."/>
            <person name="Cannon C."/>
            <person name="Castanera R."/>
            <person name="Culley D."/>
            <person name="Daum C."/>
            <person name="Ezra D."/>
            <person name="Gonzalez J."/>
            <person name="Henrissat B."/>
            <person name="Kuo A."/>
            <person name="Liang C."/>
            <person name="Lipzen A."/>
            <person name="Lutzoni F."/>
            <person name="Magnuson J."/>
            <person name="Mondo S."/>
            <person name="Nolan M."/>
            <person name="Ohm R."/>
            <person name="Pangilinan J."/>
            <person name="Park H.-J."/>
            <person name="Ramirez L."/>
            <person name="Alfaro M."/>
            <person name="Sun H."/>
            <person name="Tritt A."/>
            <person name="Yoshinaga Y."/>
            <person name="Zwiers L.-H."/>
            <person name="Turgeon B."/>
            <person name="Goodwin S."/>
            <person name="Spatafora J."/>
            <person name="Crous P."/>
            <person name="Grigoriev I."/>
        </authorList>
    </citation>
    <scope>NUCLEOTIDE SEQUENCE</scope>
    <source>
        <strain evidence="5">CBS 109.77</strain>
    </source>
</reference>
<feature type="region of interest" description="Disordered" evidence="2">
    <location>
        <begin position="178"/>
        <end position="274"/>
    </location>
</feature>
<feature type="compositionally biased region" description="Basic and acidic residues" evidence="2">
    <location>
        <begin position="298"/>
        <end position="314"/>
    </location>
</feature>
<proteinExistence type="predicted"/>
<evidence type="ECO:0000259" key="4">
    <source>
        <dbReference type="PROSITE" id="PS50174"/>
    </source>
</evidence>
<evidence type="ECO:0008006" key="7">
    <source>
        <dbReference type="Google" id="ProtNLM"/>
    </source>
</evidence>
<dbReference type="PROSITE" id="PS50174">
    <property type="entry name" value="G_PATCH"/>
    <property type="match status" value="1"/>
</dbReference>
<dbReference type="Pfam" id="PF01585">
    <property type="entry name" value="G-patch"/>
    <property type="match status" value="1"/>
</dbReference>
<dbReference type="InterPro" id="IPR012677">
    <property type="entry name" value="Nucleotide-bd_a/b_plait_sf"/>
</dbReference>
<feature type="compositionally biased region" description="Pro residues" evidence="2">
    <location>
        <begin position="232"/>
        <end position="261"/>
    </location>
</feature>
<dbReference type="InterPro" id="IPR040052">
    <property type="entry name" value="RBM17"/>
</dbReference>
<keyword evidence="1" id="KW-0694">RNA-binding</keyword>
<dbReference type="EMBL" id="MU001922">
    <property type="protein sequence ID" value="KAF2793585.1"/>
    <property type="molecule type" value="Genomic_DNA"/>
</dbReference>
<dbReference type="SUPFAM" id="SSF54928">
    <property type="entry name" value="RNA-binding domain, RBD"/>
    <property type="match status" value="1"/>
</dbReference>
<keyword evidence="6" id="KW-1185">Reference proteome</keyword>
<feature type="compositionally biased region" description="Polar residues" evidence="2">
    <location>
        <begin position="184"/>
        <end position="201"/>
    </location>
</feature>
<dbReference type="InterPro" id="IPR000504">
    <property type="entry name" value="RRM_dom"/>
</dbReference>
<dbReference type="Gene3D" id="3.30.70.330">
    <property type="match status" value="1"/>
</dbReference>
<dbReference type="GO" id="GO:0003723">
    <property type="term" value="F:RNA binding"/>
    <property type="evidence" value="ECO:0007669"/>
    <property type="project" value="UniProtKB-UniRule"/>
</dbReference>
<dbReference type="GO" id="GO:0045292">
    <property type="term" value="P:mRNA cis splicing, via spliceosome"/>
    <property type="evidence" value="ECO:0007669"/>
    <property type="project" value="InterPro"/>
</dbReference>
<evidence type="ECO:0000313" key="6">
    <source>
        <dbReference type="Proteomes" id="UP000799757"/>
    </source>
</evidence>
<evidence type="ECO:0000256" key="2">
    <source>
        <dbReference type="SAM" id="MobiDB-lite"/>
    </source>
</evidence>
<dbReference type="PANTHER" id="PTHR13288:SF8">
    <property type="entry name" value="SPLICING FACTOR 45"/>
    <property type="match status" value="1"/>
</dbReference>
<protein>
    <recommendedName>
        <fullName evidence="7">G-patch domain-containing protein</fullName>
    </recommendedName>
</protein>
<feature type="region of interest" description="Disordered" evidence="2">
    <location>
        <begin position="286"/>
        <end position="319"/>
    </location>
</feature>
<dbReference type="AlphaFoldDB" id="A0A6A6XCF0"/>
<dbReference type="PANTHER" id="PTHR13288">
    <property type="entry name" value="SPLICING FACTOR 45 SPF45"/>
    <property type="match status" value="1"/>
</dbReference>
<dbReference type="GO" id="GO:0071011">
    <property type="term" value="C:precatalytic spliceosome"/>
    <property type="evidence" value="ECO:0007669"/>
    <property type="project" value="TreeGrafter"/>
</dbReference>
<dbReference type="SMART" id="SM00443">
    <property type="entry name" value="G_patch"/>
    <property type="match status" value="1"/>
</dbReference>
<gene>
    <name evidence="5" type="ORF">K505DRAFT_325399</name>
</gene>
<dbReference type="OrthoDB" id="5411533at2759"/>
<dbReference type="InterPro" id="IPR035979">
    <property type="entry name" value="RBD_domain_sf"/>
</dbReference>
<feature type="domain" description="RRM" evidence="3">
    <location>
        <begin position="421"/>
        <end position="483"/>
    </location>
</feature>
<feature type="region of interest" description="Disordered" evidence="2">
    <location>
        <begin position="1"/>
        <end position="93"/>
    </location>
</feature>
<name>A0A6A6XCF0_9PLEO</name>